<comment type="caution">
    <text evidence="7">The sequence shown here is derived from an EMBL/GenBank/DDBJ whole genome shotgun (WGS) entry which is preliminary data.</text>
</comment>
<dbReference type="AlphaFoldDB" id="A0A178VXN2"/>
<dbReference type="OMA" id="GRIICLC"/>
<accession>A0A178VXN2</accession>
<dbReference type="Proteomes" id="UP000078284">
    <property type="component" value="Chromosome 2"/>
</dbReference>
<dbReference type="PANTHER" id="PTHR33830">
    <property type="entry name" value="DEFENSIN-LIKE PROTEIN 184-RELATED"/>
    <property type="match status" value="1"/>
</dbReference>
<evidence type="ECO:0000256" key="1">
    <source>
        <dbReference type="ARBA" id="ARBA00006722"/>
    </source>
</evidence>
<keyword evidence="2" id="KW-0929">Antimicrobial</keyword>
<dbReference type="ExpressionAtlas" id="A0A178VXN2">
    <property type="expression patterns" value="baseline"/>
</dbReference>
<protein>
    <submittedName>
        <fullName evidence="7">LCR14</fullName>
    </submittedName>
</protein>
<reference evidence="8" key="1">
    <citation type="journal article" date="2016" name="Proc. Natl. Acad. Sci. U.S.A.">
        <title>Chromosome-level assembly of Arabidopsis thaliana Ler reveals the extent of translocation and inversion polymorphisms.</title>
        <authorList>
            <person name="Zapata L."/>
            <person name="Ding J."/>
            <person name="Willing E.M."/>
            <person name="Hartwig B."/>
            <person name="Bezdan D."/>
            <person name="Jiao W.B."/>
            <person name="Patel V."/>
            <person name="Velikkakam James G."/>
            <person name="Koornneef M."/>
            <person name="Ossowski S."/>
            <person name="Schneeberger K."/>
        </authorList>
    </citation>
    <scope>NUCLEOTIDE SEQUENCE [LARGE SCALE GENOMIC DNA]</scope>
    <source>
        <strain evidence="8">cv. Landsberg erecta</strain>
    </source>
</reference>
<evidence type="ECO:0000256" key="3">
    <source>
        <dbReference type="ARBA" id="ARBA00022577"/>
    </source>
</evidence>
<dbReference type="GO" id="GO:0050832">
    <property type="term" value="P:defense response to fungus"/>
    <property type="evidence" value="ECO:0007669"/>
    <property type="project" value="UniProtKB-KW"/>
</dbReference>
<dbReference type="GO" id="GO:0031640">
    <property type="term" value="P:killing of cells of another organism"/>
    <property type="evidence" value="ECO:0007669"/>
    <property type="project" value="UniProtKB-KW"/>
</dbReference>
<gene>
    <name evidence="7" type="ordered locus">AXX17_At2g21120</name>
</gene>
<evidence type="ECO:0000256" key="4">
    <source>
        <dbReference type="ARBA" id="ARBA00022821"/>
    </source>
</evidence>
<evidence type="ECO:0000313" key="8">
    <source>
        <dbReference type="Proteomes" id="UP000078284"/>
    </source>
</evidence>
<evidence type="ECO:0000256" key="5">
    <source>
        <dbReference type="ARBA" id="ARBA00023157"/>
    </source>
</evidence>
<evidence type="ECO:0000256" key="2">
    <source>
        <dbReference type="ARBA" id="ARBA00022529"/>
    </source>
</evidence>
<dbReference type="InterPro" id="IPR010851">
    <property type="entry name" value="DEFL"/>
</dbReference>
<keyword evidence="6" id="KW-0732">Signal</keyword>
<keyword evidence="4" id="KW-0611">Plant defense</keyword>
<dbReference type="KEGG" id="ath:AT2G25344"/>
<keyword evidence="5" id="KW-1015">Disulfide bond</keyword>
<keyword evidence="3" id="KW-0295">Fungicide</keyword>
<proteinExistence type="inferred from homology"/>
<dbReference type="PhylomeDB" id="A0A178VXN2"/>
<dbReference type="EMBL" id="LUHQ01000002">
    <property type="protein sequence ID" value="OAP10191.1"/>
    <property type="molecule type" value="Genomic_DNA"/>
</dbReference>
<dbReference type="SMR" id="A0A178VXN2"/>
<organism evidence="7 8">
    <name type="scientific">Arabidopsis thaliana</name>
    <name type="common">Mouse-ear cress</name>
    <dbReference type="NCBI Taxonomy" id="3702"/>
    <lineage>
        <taxon>Eukaryota</taxon>
        <taxon>Viridiplantae</taxon>
        <taxon>Streptophyta</taxon>
        <taxon>Embryophyta</taxon>
        <taxon>Tracheophyta</taxon>
        <taxon>Spermatophyta</taxon>
        <taxon>Magnoliopsida</taxon>
        <taxon>eudicotyledons</taxon>
        <taxon>Gunneridae</taxon>
        <taxon>Pentapetalae</taxon>
        <taxon>rosids</taxon>
        <taxon>malvids</taxon>
        <taxon>Brassicales</taxon>
        <taxon>Brassicaceae</taxon>
        <taxon>Camelineae</taxon>
        <taxon>Arabidopsis</taxon>
    </lineage>
</organism>
<feature type="signal peptide" evidence="6">
    <location>
        <begin position="1"/>
        <end position="21"/>
    </location>
</feature>
<dbReference type="PANTHER" id="PTHR33830:SF38">
    <property type="entry name" value="DEFENSIN-LIKE PROTEIN 153-RELATED"/>
    <property type="match status" value="1"/>
</dbReference>
<name>A0A178VXN2_ARATH</name>
<feature type="chain" id="PRO_5008095385" evidence="6">
    <location>
        <begin position="22"/>
        <end position="79"/>
    </location>
</feature>
<dbReference type="Pfam" id="PF07333">
    <property type="entry name" value="SLR1-BP"/>
    <property type="match status" value="1"/>
</dbReference>
<sequence length="79" mass="8954">MKKYFQPSFVILIIFTVLVLGVVGNMSVDQKRCWATLKENNCVHDECRSMCLKKNPKGHGRCIKSSKGRIICLCGYDCP</sequence>
<evidence type="ECO:0000256" key="6">
    <source>
        <dbReference type="SAM" id="SignalP"/>
    </source>
</evidence>
<evidence type="ECO:0000313" key="7">
    <source>
        <dbReference type="EMBL" id="OAP10191.1"/>
    </source>
</evidence>
<comment type="similarity">
    <text evidence="1">Belongs to the DEFL family.</text>
</comment>